<dbReference type="PANTHER" id="PTHR32438">
    <property type="entry name" value="4-ALPHA-GLUCANOTRANSFERASE DPE1, CHLOROPLASTIC/AMYLOPLASTIC"/>
    <property type="match status" value="1"/>
</dbReference>
<dbReference type="NCBIfam" id="TIGR02401">
    <property type="entry name" value="trehalose_TreY"/>
    <property type="match status" value="1"/>
</dbReference>
<dbReference type="InterPro" id="IPR017853">
    <property type="entry name" value="GH"/>
</dbReference>
<dbReference type="RefSeq" id="WP_345209366.1">
    <property type="nucleotide sequence ID" value="NZ_BAABFT010000001.1"/>
</dbReference>
<dbReference type="InterPro" id="IPR003385">
    <property type="entry name" value="Glyco_hydro_77"/>
</dbReference>
<dbReference type="Pfam" id="PF02446">
    <property type="entry name" value="Glyco_hydro_77"/>
    <property type="match status" value="1"/>
</dbReference>
<organism evidence="12 13">
    <name type="scientific">Mucilaginibacter gynuensis</name>
    <dbReference type="NCBI Taxonomy" id="1302236"/>
    <lineage>
        <taxon>Bacteria</taxon>
        <taxon>Pseudomonadati</taxon>
        <taxon>Bacteroidota</taxon>
        <taxon>Sphingobacteriia</taxon>
        <taxon>Sphingobacteriales</taxon>
        <taxon>Sphingobacteriaceae</taxon>
        <taxon>Mucilaginibacter</taxon>
    </lineage>
</organism>
<comment type="caution">
    <text evidence="12">The sequence shown here is derived from an EMBL/GenBank/DDBJ whole genome shotgun (WGS) entry which is preliminary data.</text>
</comment>
<keyword evidence="6 10" id="KW-0808">Transferase</keyword>
<evidence type="ECO:0000259" key="11">
    <source>
        <dbReference type="SMART" id="SM00642"/>
    </source>
</evidence>
<evidence type="ECO:0000256" key="3">
    <source>
        <dbReference type="ARBA" id="ARBA00012560"/>
    </source>
</evidence>
<evidence type="ECO:0000256" key="6">
    <source>
        <dbReference type="ARBA" id="ARBA00022679"/>
    </source>
</evidence>
<dbReference type="NCBIfam" id="NF011079">
    <property type="entry name" value="PRK14508.1-2"/>
    <property type="match status" value="1"/>
</dbReference>
<evidence type="ECO:0000256" key="4">
    <source>
        <dbReference type="ARBA" id="ARBA00020295"/>
    </source>
</evidence>
<dbReference type="NCBIfam" id="TIGR00217">
    <property type="entry name" value="malQ"/>
    <property type="match status" value="1"/>
</dbReference>
<keyword evidence="13" id="KW-1185">Reference proteome</keyword>
<dbReference type="PANTHER" id="PTHR32438:SF5">
    <property type="entry name" value="4-ALPHA-GLUCANOTRANSFERASE DPE1, CHLOROPLASTIC_AMYLOPLASTIC"/>
    <property type="match status" value="1"/>
</dbReference>
<gene>
    <name evidence="12" type="ORF">GCM10023149_04570</name>
</gene>
<evidence type="ECO:0000256" key="5">
    <source>
        <dbReference type="ARBA" id="ARBA00022676"/>
    </source>
</evidence>
<keyword evidence="5 10" id="KW-0328">Glycosyltransferase</keyword>
<dbReference type="InterPro" id="IPR012767">
    <property type="entry name" value="Trehalose_TreY"/>
</dbReference>
<reference evidence="13" key="1">
    <citation type="journal article" date="2019" name="Int. J. Syst. Evol. Microbiol.">
        <title>The Global Catalogue of Microorganisms (GCM) 10K type strain sequencing project: providing services to taxonomists for standard genome sequencing and annotation.</title>
        <authorList>
            <consortium name="The Broad Institute Genomics Platform"/>
            <consortium name="The Broad Institute Genome Sequencing Center for Infectious Disease"/>
            <person name="Wu L."/>
            <person name="Ma J."/>
        </authorList>
    </citation>
    <scope>NUCLEOTIDE SEQUENCE [LARGE SCALE GENOMIC DNA]</scope>
    <source>
        <strain evidence="13">JCM 17705</strain>
    </source>
</reference>
<evidence type="ECO:0000256" key="1">
    <source>
        <dbReference type="ARBA" id="ARBA00000439"/>
    </source>
</evidence>
<dbReference type="Proteomes" id="UP001500582">
    <property type="component" value="Unassembled WGS sequence"/>
</dbReference>
<evidence type="ECO:0000313" key="13">
    <source>
        <dbReference type="Proteomes" id="UP001500582"/>
    </source>
</evidence>
<keyword evidence="7 10" id="KW-0119">Carbohydrate metabolism</keyword>
<evidence type="ECO:0000256" key="2">
    <source>
        <dbReference type="ARBA" id="ARBA00005684"/>
    </source>
</evidence>
<dbReference type="NCBIfam" id="NF011080">
    <property type="entry name" value="PRK14508.1-3"/>
    <property type="match status" value="1"/>
</dbReference>
<dbReference type="Gene3D" id="3.30.1590.10">
    <property type="entry name" value="Maltooligosyl trehalose synthase, domain 2"/>
    <property type="match status" value="1"/>
</dbReference>
<protein>
    <recommendedName>
        <fullName evidence="4 10">4-alpha-glucanotransferase</fullName>
        <ecNumber evidence="3 10">2.4.1.25</ecNumber>
    </recommendedName>
    <alternativeName>
        <fullName evidence="8 10">Amylomaltase</fullName>
    </alternativeName>
    <alternativeName>
        <fullName evidence="9 10">Disproportionating enzyme</fullName>
    </alternativeName>
</protein>
<dbReference type="Gene3D" id="3.20.20.80">
    <property type="entry name" value="Glycosidases"/>
    <property type="match status" value="4"/>
</dbReference>
<dbReference type="SMART" id="SM00642">
    <property type="entry name" value="Aamy"/>
    <property type="match status" value="1"/>
</dbReference>
<dbReference type="EMBL" id="BAABFT010000001">
    <property type="protein sequence ID" value="GAA4310015.1"/>
    <property type="molecule type" value="Genomic_DNA"/>
</dbReference>
<dbReference type="SUPFAM" id="SSF51445">
    <property type="entry name" value="(Trans)glycosidases"/>
    <property type="match status" value="2"/>
</dbReference>
<dbReference type="CDD" id="cd11336">
    <property type="entry name" value="AmyAc_MTSase"/>
    <property type="match status" value="1"/>
</dbReference>
<comment type="similarity">
    <text evidence="2 10">Belongs to the disproportionating enzyme family.</text>
</comment>
<evidence type="ECO:0000313" key="12">
    <source>
        <dbReference type="EMBL" id="GAA4310015.1"/>
    </source>
</evidence>
<evidence type="ECO:0000256" key="8">
    <source>
        <dbReference type="ARBA" id="ARBA00031423"/>
    </source>
</evidence>
<sequence length="1404" mass="159708">MFNPVATYRIQFHKGFTFNDLERIIPYLQKLGISTLYASPVFEATPGSTHGYDIVNPHRISPEIGTLKQLRALSKKLKAAGINWLQDIVPNHMAFHPNNAWLNDVLERGAMSAYANFFDMAGTSALFEGKIMVPFLGSSLADVIKKGDLQLAVANGRLSLSYFDSAYPLNPASYLSVLKAKRDKPDAIKQLIAIIEQVVKETEPGTYNQLWDEALSQLSAAHNDGSVTDYLDDSIQTINKDKPKLRKLADEQLYRLCSWAETDHTINFRRFFTVNGLICLNIQDEKVFEHYHQFIKSLLNEGVFQGLRVDHIDGLYDPTAYLNKLRQLVGPDVYIVIEKILEDGEQMPVNWPVQGTTGYEYLADVNNLFTNKDNEKIFSTYYDKLVGTNVPVQQQIWEKKAYILNHHMAGELDNLTRYFFDLKLAEGKELQGVPPELMKQAIGAFLVHCPVYRYYGNGFPLSKKEAKAVEAVLKQSVAHHPNLSPGIEVLKFVLLQKPTEGNAIFNNNVSQFYRRCMQLSGPLMAKGVEDTLMYTYNRFTGHNEVGDAPDAFGKLVKAFHETMEMGQRQWPLSLNSTSTHDTKRGEDVRARLNVLTDMADEWIAKVQEWQQINAGLKQNNAPDANDEYLIYQTLTGAYPMPGENSDDFTGRLVEYLEKALREAKQHSDWAKPDTAYEKATKNFAAALLNKDGAFWKSFEPFHKKVSDLGIINSLAQVLLKFTSPGVPDVYQGCERWDLSLVDPDNRRPVDYDLNKELLDDLQSTAHTGLPAQLWHQRYNAQIKLWLTQVLLKERKANPEHFAKASYIPLKVKGKYNKNILAFARRYQQQWYVVAAPLHIAELCKEQQKEIPQIDWANTRVVLPYDAPSNFEDLLTAAAGQTEGALAVKEIFTTLPLAILKLKQPANNRGAGILMSVTSLPSDFGVGDIGSTAKQFANFLSSAGQKYWQLLPVTPTGADNGYSPYSSFSGMAGNTLLISPEWLADVGLLSVKELDKYRLPSTSKVDYKKAEQLKTSLFHTAWSNFKTMGITALQQEFTDFCKKEAVWLDDFALYVELKQSYGGDTWNKWPEEYAGRDAKALKRFSRNHADNIDRHKWLQFLFFKQWHELKDHCAHLGISLFGDLPFYVSYDSADVWANPELFSLDEAGNMKMVAGVPPDYFNADGQLWGMPVFRWDKLKDQHYAWWVQRIRKNMELYDLLRLDHFRAFAAYWEVPATEQTAINGKWQPSPGSDFFHILKQQLGDLSFIAEDLGDIDDTVYQLRDEFDMPGMKVLQFAFGDNIAASPYIPHNYTSNFVVYTGTHDNNTTPGWYRKDAGKTAKKQLSQYVNFKVNKKNVHEALIRLAYSSVAKIAIVPIQDVLGLDETARMNVPASVTNNWQWRLQPGLLNKQEKKLYDWAKLFNRL</sequence>
<dbReference type="Gene3D" id="3.30.750.90">
    <property type="match status" value="1"/>
</dbReference>
<dbReference type="Pfam" id="PF00128">
    <property type="entry name" value="Alpha-amylase"/>
    <property type="match status" value="1"/>
</dbReference>
<proteinExistence type="inferred from homology"/>
<comment type="catalytic activity">
    <reaction evidence="1 10">
        <text>Transfers a segment of a (1-&gt;4)-alpha-D-glucan to a new position in an acceptor, which may be glucose or a (1-&gt;4)-alpha-D-glucan.</text>
        <dbReference type="EC" id="2.4.1.25"/>
    </reaction>
</comment>
<name>A0ABP8FSH3_9SPHI</name>
<evidence type="ECO:0000256" key="10">
    <source>
        <dbReference type="RuleBase" id="RU361207"/>
    </source>
</evidence>
<dbReference type="EC" id="2.4.1.25" evidence="3 10"/>
<dbReference type="InterPro" id="IPR006047">
    <property type="entry name" value="GH13_cat_dom"/>
</dbReference>
<feature type="domain" description="Glycosyl hydrolase family 13 catalytic" evidence="11">
    <location>
        <begin position="12"/>
        <end position="479"/>
    </location>
</feature>
<evidence type="ECO:0000256" key="7">
    <source>
        <dbReference type="ARBA" id="ARBA00023277"/>
    </source>
</evidence>
<accession>A0ABP8FSH3</accession>
<evidence type="ECO:0000256" key="9">
    <source>
        <dbReference type="ARBA" id="ARBA00031501"/>
    </source>
</evidence>